<dbReference type="NCBIfam" id="TIGR02432">
    <property type="entry name" value="lysidine_TilS_N"/>
    <property type="match status" value="1"/>
</dbReference>
<dbReference type="GO" id="GO:0032267">
    <property type="term" value="F:tRNA(Ile)-lysidine synthase activity"/>
    <property type="evidence" value="ECO:0007669"/>
    <property type="project" value="UniProtKB-EC"/>
</dbReference>
<gene>
    <name evidence="6 8" type="primary">tilS</name>
    <name evidence="8" type="ORF">F1188_04735</name>
</gene>
<keyword evidence="6" id="KW-0963">Cytoplasm</keyword>
<keyword evidence="4 6" id="KW-0067">ATP-binding</keyword>
<dbReference type="AlphaFoldDB" id="A0A5M6IFC8"/>
<dbReference type="EMBL" id="VWPJ01000003">
    <property type="protein sequence ID" value="KAA5606647.1"/>
    <property type="molecule type" value="Genomic_DNA"/>
</dbReference>
<evidence type="ECO:0000256" key="1">
    <source>
        <dbReference type="ARBA" id="ARBA00022598"/>
    </source>
</evidence>
<dbReference type="CDD" id="cd01992">
    <property type="entry name" value="TilS_N"/>
    <property type="match status" value="1"/>
</dbReference>
<evidence type="ECO:0000256" key="6">
    <source>
        <dbReference type="HAMAP-Rule" id="MF_01161"/>
    </source>
</evidence>
<dbReference type="PANTHER" id="PTHR43033">
    <property type="entry name" value="TRNA(ILE)-LYSIDINE SYNTHASE-RELATED"/>
    <property type="match status" value="1"/>
</dbReference>
<dbReference type="SUPFAM" id="SSF52402">
    <property type="entry name" value="Adenine nucleotide alpha hydrolases-like"/>
    <property type="match status" value="1"/>
</dbReference>
<evidence type="ECO:0000313" key="8">
    <source>
        <dbReference type="EMBL" id="KAA5606647.1"/>
    </source>
</evidence>
<comment type="caution">
    <text evidence="8">The sequence shown here is derived from an EMBL/GenBank/DDBJ whole genome shotgun (WGS) entry which is preliminary data.</text>
</comment>
<organism evidence="8 9">
    <name type="scientific">Roseospira marina</name>
    <dbReference type="NCBI Taxonomy" id="140057"/>
    <lineage>
        <taxon>Bacteria</taxon>
        <taxon>Pseudomonadati</taxon>
        <taxon>Pseudomonadota</taxon>
        <taxon>Alphaproteobacteria</taxon>
        <taxon>Rhodospirillales</taxon>
        <taxon>Rhodospirillaceae</taxon>
        <taxon>Roseospira</taxon>
    </lineage>
</organism>
<name>A0A5M6IFC8_9PROT</name>
<comment type="similarity">
    <text evidence="6">Belongs to the tRNA(Ile)-lysidine synthase family.</text>
</comment>
<dbReference type="HAMAP" id="MF_01161">
    <property type="entry name" value="tRNA_Ile_lys_synt"/>
    <property type="match status" value="1"/>
</dbReference>
<dbReference type="InterPro" id="IPR012795">
    <property type="entry name" value="tRNA_Ile_lys_synt_N"/>
</dbReference>
<comment type="domain">
    <text evidence="6">The N-terminal region contains the highly conserved SGGXDS motif, predicted to be a P-loop motif involved in ATP binding.</text>
</comment>
<feature type="domain" description="tRNA(Ile)-lysidine/2-thiocytidine synthase N-terminal" evidence="7">
    <location>
        <begin position="29"/>
        <end position="207"/>
    </location>
</feature>
<evidence type="ECO:0000256" key="4">
    <source>
        <dbReference type="ARBA" id="ARBA00022840"/>
    </source>
</evidence>
<keyword evidence="3 6" id="KW-0547">Nucleotide-binding</keyword>
<comment type="subcellular location">
    <subcellularLocation>
        <location evidence="6">Cytoplasm</location>
    </subcellularLocation>
</comment>
<accession>A0A5M6IFC8</accession>
<evidence type="ECO:0000313" key="9">
    <source>
        <dbReference type="Proteomes" id="UP000324065"/>
    </source>
</evidence>
<keyword evidence="1 6" id="KW-0436">Ligase</keyword>
<dbReference type="Pfam" id="PF01171">
    <property type="entry name" value="ATP_bind_3"/>
    <property type="match status" value="1"/>
</dbReference>
<dbReference type="GO" id="GO:0005737">
    <property type="term" value="C:cytoplasm"/>
    <property type="evidence" value="ECO:0007669"/>
    <property type="project" value="UniProtKB-SubCell"/>
</dbReference>
<keyword evidence="2 6" id="KW-0819">tRNA processing</keyword>
<dbReference type="Proteomes" id="UP000324065">
    <property type="component" value="Unassembled WGS sequence"/>
</dbReference>
<dbReference type="EC" id="6.3.4.19" evidence="6"/>
<dbReference type="RefSeq" id="WP_150061248.1">
    <property type="nucleotide sequence ID" value="NZ_JACHII010000005.1"/>
</dbReference>
<dbReference type="GO" id="GO:0006400">
    <property type="term" value="P:tRNA modification"/>
    <property type="evidence" value="ECO:0007669"/>
    <property type="project" value="UniProtKB-UniRule"/>
</dbReference>
<comment type="function">
    <text evidence="6">Ligates lysine onto the cytidine present at position 34 of the AUA codon-specific tRNA(Ile) that contains the anticodon CAU, in an ATP-dependent manner. Cytidine is converted to lysidine, thus changing the amino acid specificity of the tRNA from methionine to isoleucine.</text>
</comment>
<dbReference type="InterPro" id="IPR012094">
    <property type="entry name" value="tRNA_Ile_lys_synt"/>
</dbReference>
<dbReference type="OrthoDB" id="9807403at2"/>
<evidence type="ECO:0000256" key="2">
    <source>
        <dbReference type="ARBA" id="ARBA00022694"/>
    </source>
</evidence>
<evidence type="ECO:0000256" key="3">
    <source>
        <dbReference type="ARBA" id="ARBA00022741"/>
    </source>
</evidence>
<dbReference type="Gene3D" id="3.40.50.620">
    <property type="entry name" value="HUPs"/>
    <property type="match status" value="1"/>
</dbReference>
<evidence type="ECO:0000259" key="7">
    <source>
        <dbReference type="Pfam" id="PF01171"/>
    </source>
</evidence>
<dbReference type="InterPro" id="IPR011063">
    <property type="entry name" value="TilS/TtcA_N"/>
</dbReference>
<dbReference type="PANTHER" id="PTHR43033:SF5">
    <property type="entry name" value="TRNA(ILE)-LYSIDINE SYNTHETASE"/>
    <property type="match status" value="1"/>
</dbReference>
<feature type="binding site" evidence="6">
    <location>
        <begin position="34"/>
        <end position="39"/>
    </location>
    <ligand>
        <name>ATP</name>
        <dbReference type="ChEBI" id="CHEBI:30616"/>
    </ligand>
</feature>
<proteinExistence type="inferred from homology"/>
<reference evidence="8 9" key="1">
    <citation type="submission" date="2019-09" db="EMBL/GenBank/DDBJ databases">
        <title>Genome sequence of Roseospira marina, one of the more divergent members of the non-sulfur purple photosynthetic bacterial family, the Rhodospirillaceae.</title>
        <authorList>
            <person name="Meyer T."/>
            <person name="Kyndt J."/>
        </authorList>
    </citation>
    <scope>NUCLEOTIDE SEQUENCE [LARGE SCALE GENOMIC DNA]</scope>
    <source>
        <strain evidence="8 9">DSM 15113</strain>
    </source>
</reference>
<sequence length="466" mass="49388">MLGHAAPLDTATFAACMRPLGPFEPAPRLAVGVSGGPDSLALVLLAHDWAVARGGSVTALTVDHGLRAESAVEARAVAAWMAAAGIPHHTLAWHGPHPVHGLQAAARAARFDRLEDWCRRHGVLDLLLAHHRDDQAETLLQRLGQGSGPDGLAGMAPVSYRRHVRVVRPLLDVPGACTRATLTARGQTWIEDPSNANSLFQRVRVRDLTPALADAGVAGPGLALVAARAAERREEHRRRRDVRLVEAVALDAFGVARVDMARLLAGPPSEARAALGRLLACVGGRDRSPRVQPLERLRRHLLDGSAAGMTLGRCHLWPAGEGTWRVCREGRHLPDPMPVPRPGDPAVLWDGRLSVRVPARDGGPDADPGGRWIGALGAEGWRTVVRALREAGRPVPPVPAPARAVLMAVRSSDGLGGDGMVGAVPQIGYSTRSAEGHAGLVVRPAARLSLTEAARRLYESADGLCE</sequence>
<keyword evidence="9" id="KW-1185">Reference proteome</keyword>
<comment type="catalytic activity">
    <reaction evidence="5 6">
        <text>cytidine(34) in tRNA(Ile2) + L-lysine + ATP = lysidine(34) in tRNA(Ile2) + AMP + diphosphate + H(+)</text>
        <dbReference type="Rhea" id="RHEA:43744"/>
        <dbReference type="Rhea" id="RHEA-COMP:10625"/>
        <dbReference type="Rhea" id="RHEA-COMP:10670"/>
        <dbReference type="ChEBI" id="CHEBI:15378"/>
        <dbReference type="ChEBI" id="CHEBI:30616"/>
        <dbReference type="ChEBI" id="CHEBI:32551"/>
        <dbReference type="ChEBI" id="CHEBI:33019"/>
        <dbReference type="ChEBI" id="CHEBI:82748"/>
        <dbReference type="ChEBI" id="CHEBI:83665"/>
        <dbReference type="ChEBI" id="CHEBI:456215"/>
        <dbReference type="EC" id="6.3.4.19"/>
    </reaction>
</comment>
<protein>
    <recommendedName>
        <fullName evidence="6">tRNA(Ile)-lysidine synthase</fullName>
        <ecNumber evidence="6">6.3.4.19</ecNumber>
    </recommendedName>
    <alternativeName>
        <fullName evidence="6">tRNA(Ile)-2-lysyl-cytidine synthase</fullName>
    </alternativeName>
    <alternativeName>
        <fullName evidence="6">tRNA(Ile)-lysidine synthetase</fullName>
    </alternativeName>
</protein>
<dbReference type="InterPro" id="IPR014729">
    <property type="entry name" value="Rossmann-like_a/b/a_fold"/>
</dbReference>
<evidence type="ECO:0000256" key="5">
    <source>
        <dbReference type="ARBA" id="ARBA00048539"/>
    </source>
</evidence>
<dbReference type="GO" id="GO:0005524">
    <property type="term" value="F:ATP binding"/>
    <property type="evidence" value="ECO:0007669"/>
    <property type="project" value="UniProtKB-UniRule"/>
</dbReference>